<evidence type="ECO:0000313" key="5">
    <source>
        <dbReference type="Proteomes" id="UP000078468"/>
    </source>
</evidence>
<comment type="similarity">
    <text evidence="1">Belongs to the AHA1 family.</text>
</comment>
<dbReference type="Proteomes" id="UP001585018">
    <property type="component" value="Unassembled WGS sequence"/>
</dbReference>
<dbReference type="InterPro" id="IPR023393">
    <property type="entry name" value="START-like_dom_sf"/>
</dbReference>
<dbReference type="SUPFAM" id="SSF55961">
    <property type="entry name" value="Bet v1-like"/>
    <property type="match status" value="1"/>
</dbReference>
<organism evidence="3 5">
    <name type="scientific">Streptomyces parvulus</name>
    <dbReference type="NCBI Taxonomy" id="146923"/>
    <lineage>
        <taxon>Bacteria</taxon>
        <taxon>Bacillati</taxon>
        <taxon>Actinomycetota</taxon>
        <taxon>Actinomycetes</taxon>
        <taxon>Kitasatosporales</taxon>
        <taxon>Streptomycetaceae</taxon>
        <taxon>Streptomyces</taxon>
    </lineage>
</organism>
<reference evidence="3 5" key="1">
    <citation type="submission" date="2016-05" db="EMBL/GenBank/DDBJ databases">
        <title>Non-Contiguous Finished Genome Sequence of Streptomyces parvulus 2297 Integrated Site-Specifically with Actinophage R4.</title>
        <authorList>
            <person name="Nishizawa T."/>
            <person name="Miura T."/>
            <person name="Harada C."/>
            <person name="Guo Y."/>
            <person name="Narisawa K."/>
            <person name="Ohta H."/>
            <person name="Takahashi H."/>
            <person name="Shirai M."/>
        </authorList>
    </citation>
    <scope>NUCLEOTIDE SEQUENCE [LARGE SCALE GENOMIC DNA]</scope>
    <source>
        <strain evidence="3 5">2297</strain>
    </source>
</reference>
<feature type="domain" description="Activator of Hsp90 ATPase homologue 1/2-like C-terminal" evidence="2">
    <location>
        <begin position="23"/>
        <end position="159"/>
    </location>
</feature>
<dbReference type="RefSeq" id="WP_064730143.1">
    <property type="nucleotide sequence ID" value="NZ_BMRX01000011.1"/>
</dbReference>
<dbReference type="GeneID" id="91308031"/>
<evidence type="ECO:0000313" key="3">
    <source>
        <dbReference type="EMBL" id="ANJ09825.1"/>
    </source>
</evidence>
<dbReference type="Pfam" id="PF08327">
    <property type="entry name" value="AHSA1"/>
    <property type="match status" value="1"/>
</dbReference>
<name>A0A191V4H8_9ACTN</name>
<keyword evidence="6" id="KW-1185">Reference proteome</keyword>
<evidence type="ECO:0000259" key="2">
    <source>
        <dbReference type="Pfam" id="PF08327"/>
    </source>
</evidence>
<protein>
    <submittedName>
        <fullName evidence="3">Polyketide cyclase</fullName>
    </submittedName>
    <submittedName>
        <fullName evidence="4">SRPBCC domain-containing protein</fullName>
    </submittedName>
</protein>
<dbReference type="Gene3D" id="3.30.530.20">
    <property type="match status" value="1"/>
</dbReference>
<dbReference type="AlphaFoldDB" id="A0A191V4H8"/>
<evidence type="ECO:0000313" key="4">
    <source>
        <dbReference type="EMBL" id="MFB8751587.1"/>
    </source>
</evidence>
<dbReference type="EMBL" id="JAYMRR010000012">
    <property type="protein sequence ID" value="MFB8751587.1"/>
    <property type="molecule type" value="Genomic_DNA"/>
</dbReference>
<gene>
    <name evidence="3" type="ORF">Spa2297_24350</name>
    <name evidence="4" type="ORF">VSS30_22555</name>
</gene>
<evidence type="ECO:0000256" key="1">
    <source>
        <dbReference type="ARBA" id="ARBA00006817"/>
    </source>
</evidence>
<sequence length="161" mass="17754">MSVTSLDKDTDNLTLTLVADLAAPAPRVWQLWSDPRQLERWWGPPAFPATVEEHDLTPGGDVTYFMTGPEGDTYRGWWRVATVDAPRSLEFTDGFADADGVPNAAMPTTTNRVTLTERDGGTRMEMRAVFDTREQMDQLTAMGMEEGLREAAGQMDALLAG</sequence>
<reference evidence="4 6" key="2">
    <citation type="submission" date="2024-01" db="EMBL/GenBank/DDBJ databases">
        <title>Genome mining of biosynthetic gene clusters to explore secondary metabolites of Streptomyces sp.</title>
        <authorList>
            <person name="Baig A."/>
            <person name="Ajitkumar Shintre N."/>
            <person name="Kumar H."/>
            <person name="Anbarasu A."/>
            <person name="Ramaiah S."/>
        </authorList>
    </citation>
    <scope>NUCLEOTIDE SEQUENCE [LARGE SCALE GENOMIC DNA]</scope>
    <source>
        <strain evidence="4 6">A03</strain>
    </source>
</reference>
<dbReference type="CDD" id="cd07814">
    <property type="entry name" value="SRPBCC_CalC_Aha1-like"/>
    <property type="match status" value="1"/>
</dbReference>
<proteinExistence type="inferred from homology"/>
<dbReference type="KEGG" id="spav:Spa2297_24350"/>
<dbReference type="Proteomes" id="UP000078468">
    <property type="component" value="Chromosome"/>
</dbReference>
<accession>A0A191V4H8</accession>
<evidence type="ECO:0000313" key="6">
    <source>
        <dbReference type="Proteomes" id="UP001585018"/>
    </source>
</evidence>
<dbReference type="InterPro" id="IPR013538">
    <property type="entry name" value="ASHA1/2-like_C"/>
</dbReference>
<dbReference type="EMBL" id="CP015866">
    <property type="protein sequence ID" value="ANJ09825.1"/>
    <property type="molecule type" value="Genomic_DNA"/>
</dbReference>